<evidence type="ECO:0000256" key="5">
    <source>
        <dbReference type="ARBA" id="ARBA00022571"/>
    </source>
</evidence>
<keyword evidence="5" id="KW-0055">Arginine biosynthesis</keyword>
<dbReference type="GO" id="GO:0019240">
    <property type="term" value="P:citrulline biosynthetic process"/>
    <property type="evidence" value="ECO:0007669"/>
    <property type="project" value="TreeGrafter"/>
</dbReference>
<feature type="domain" description="Aspartate/ornithine carbamoyltransferase carbamoyl-P binding" evidence="10">
    <location>
        <begin position="65"/>
        <end position="205"/>
    </location>
</feature>
<dbReference type="GO" id="GO:0005739">
    <property type="term" value="C:mitochondrion"/>
    <property type="evidence" value="ECO:0007669"/>
    <property type="project" value="TreeGrafter"/>
</dbReference>
<dbReference type="PRINTS" id="PR00102">
    <property type="entry name" value="OTCASE"/>
</dbReference>
<dbReference type="InterPro" id="IPR006131">
    <property type="entry name" value="Asp_carbamoyltransf_Asp/Orn-bd"/>
</dbReference>
<comment type="similarity">
    <text evidence="2">Belongs to the aspartate/ornithine carbamoyltransferase superfamily. OTCase family.</text>
</comment>
<evidence type="ECO:0000256" key="4">
    <source>
        <dbReference type="ARBA" id="ARBA00013007"/>
    </source>
</evidence>
<evidence type="ECO:0000256" key="3">
    <source>
        <dbReference type="ARBA" id="ARBA00011233"/>
    </source>
</evidence>
<dbReference type="PANTHER" id="PTHR45753:SF3">
    <property type="entry name" value="ORNITHINE TRANSCARBAMYLASE, MITOCHONDRIAL"/>
    <property type="match status" value="1"/>
</dbReference>
<dbReference type="GO" id="GO:0016597">
    <property type="term" value="F:amino acid binding"/>
    <property type="evidence" value="ECO:0007669"/>
    <property type="project" value="InterPro"/>
</dbReference>
<dbReference type="InterPro" id="IPR006132">
    <property type="entry name" value="Asp/Orn_carbamoyltranf_P-bd"/>
</dbReference>
<dbReference type="UniPathway" id="UPA00158">
    <property type="reaction ID" value="UER00271"/>
</dbReference>
<comment type="subunit">
    <text evidence="3">Homotrimer.</text>
</comment>
<name>A0A0B7A1T4_9EUPU</name>
<accession>A0A0B7A1T4</accession>
<dbReference type="PRINTS" id="PR00100">
    <property type="entry name" value="AOTCASE"/>
</dbReference>
<evidence type="ECO:0000256" key="2">
    <source>
        <dbReference type="ARBA" id="ARBA00007805"/>
    </source>
</evidence>
<dbReference type="NCBIfam" id="NF001986">
    <property type="entry name" value="PRK00779.1"/>
    <property type="match status" value="1"/>
</dbReference>
<comment type="pathway">
    <text evidence="1">Nitrogen metabolism; urea cycle; L-citrulline from L-ornithine and carbamoyl phosphate: step 1/1.</text>
</comment>
<sequence>MISMRRLISTYILGQFPKKCSKQSSVVTWYTVTSSQLSTDSKKSVTSTPAGSVGKGHANHLVGQDFLSLKHFSTDDIKQFLWTAQDLKTRMKDNREVFQPLQGKMAALIFQKRSTRTRLSAELGVAKLGGHACFLGPDDIHLGVNESVKDSARVLAGMADIILARVYGQNILDELAVESKVPVVSGLSDLLHPLQILADLLTLQEHFGYLKGLKIAWIGDGNNILHSLMYGCAKIGIDLNAATPTNYEPDSDITAEAFKLAETTGATFQLGNDPVKAAYRADVVVTDTWVSMGQEEEKKKRLKDFAGYQINREMLKEANKDWVFLHCLPRKQEEVTDDIFYSKNSLVWQEAENRMWTVMAVILHLLQPYKPTIPIPKFDKK</sequence>
<evidence type="ECO:0000256" key="7">
    <source>
        <dbReference type="ARBA" id="ARBA00022679"/>
    </source>
</evidence>
<dbReference type="GO" id="GO:0042450">
    <property type="term" value="P:L-arginine biosynthetic process via ornithine"/>
    <property type="evidence" value="ECO:0007669"/>
    <property type="project" value="TreeGrafter"/>
</dbReference>
<evidence type="ECO:0000256" key="6">
    <source>
        <dbReference type="ARBA" id="ARBA00022605"/>
    </source>
</evidence>
<evidence type="ECO:0000259" key="10">
    <source>
        <dbReference type="Pfam" id="PF02729"/>
    </source>
</evidence>
<dbReference type="EMBL" id="HACG01027196">
    <property type="protein sequence ID" value="CEK74061.1"/>
    <property type="molecule type" value="Transcribed_RNA"/>
</dbReference>
<keyword evidence="7 8" id="KW-0808">Transferase</keyword>
<dbReference type="AlphaFoldDB" id="A0A0B7A1T4"/>
<organism evidence="11">
    <name type="scientific">Arion vulgaris</name>
    <dbReference type="NCBI Taxonomy" id="1028688"/>
    <lineage>
        <taxon>Eukaryota</taxon>
        <taxon>Metazoa</taxon>
        <taxon>Spiralia</taxon>
        <taxon>Lophotrochozoa</taxon>
        <taxon>Mollusca</taxon>
        <taxon>Gastropoda</taxon>
        <taxon>Heterobranchia</taxon>
        <taxon>Euthyneura</taxon>
        <taxon>Panpulmonata</taxon>
        <taxon>Eupulmonata</taxon>
        <taxon>Stylommatophora</taxon>
        <taxon>Helicina</taxon>
        <taxon>Arionoidea</taxon>
        <taxon>Arionidae</taxon>
        <taxon>Arion</taxon>
    </lineage>
</organism>
<dbReference type="InterPro" id="IPR036901">
    <property type="entry name" value="Asp/Orn_carbamoylTrfase_sf"/>
</dbReference>
<dbReference type="FunFam" id="3.40.50.1370:FF:000009">
    <property type="entry name" value="Ornithine carbamoyltransferase, mitochondrial"/>
    <property type="match status" value="1"/>
</dbReference>
<dbReference type="Pfam" id="PF02729">
    <property type="entry name" value="OTCace_N"/>
    <property type="match status" value="1"/>
</dbReference>
<keyword evidence="6" id="KW-0028">Amino-acid biosynthesis</keyword>
<dbReference type="InterPro" id="IPR002292">
    <property type="entry name" value="Orn/put_carbamltrans"/>
</dbReference>
<dbReference type="EC" id="2.1.3.3" evidence="4"/>
<feature type="domain" description="Aspartate/ornithine carbamoyltransferase Asp/Orn-binding" evidence="9">
    <location>
        <begin position="211"/>
        <end position="364"/>
    </location>
</feature>
<evidence type="ECO:0000256" key="8">
    <source>
        <dbReference type="RuleBase" id="RU003634"/>
    </source>
</evidence>
<dbReference type="PROSITE" id="PS00097">
    <property type="entry name" value="CARBAMOYLTRANSFERASE"/>
    <property type="match status" value="1"/>
</dbReference>
<dbReference type="NCBIfam" id="TIGR00658">
    <property type="entry name" value="orni_carb_tr"/>
    <property type="match status" value="1"/>
</dbReference>
<gene>
    <name evidence="11" type="primary">ORF89479</name>
</gene>
<dbReference type="GO" id="GO:0000050">
    <property type="term" value="P:urea cycle"/>
    <property type="evidence" value="ECO:0007669"/>
    <property type="project" value="UniProtKB-UniPathway"/>
</dbReference>
<dbReference type="GO" id="GO:0004585">
    <property type="term" value="F:ornithine carbamoyltransferase activity"/>
    <property type="evidence" value="ECO:0007669"/>
    <property type="project" value="UniProtKB-EC"/>
</dbReference>
<dbReference type="Pfam" id="PF00185">
    <property type="entry name" value="OTCace"/>
    <property type="match status" value="1"/>
</dbReference>
<dbReference type="Gene3D" id="3.40.50.1370">
    <property type="entry name" value="Aspartate/ornithine carbamoyltransferase"/>
    <property type="match status" value="2"/>
</dbReference>
<dbReference type="PANTHER" id="PTHR45753">
    <property type="entry name" value="ORNITHINE CARBAMOYLTRANSFERASE, MITOCHONDRIAL"/>
    <property type="match status" value="1"/>
</dbReference>
<evidence type="ECO:0000313" key="11">
    <source>
        <dbReference type="EMBL" id="CEK74061.1"/>
    </source>
</evidence>
<protein>
    <recommendedName>
        <fullName evidence="4">ornithine carbamoyltransferase</fullName>
        <ecNumber evidence="4">2.1.3.3</ecNumber>
    </recommendedName>
</protein>
<dbReference type="SUPFAM" id="SSF53671">
    <property type="entry name" value="Aspartate/ornithine carbamoyltransferase"/>
    <property type="match status" value="1"/>
</dbReference>
<proteinExistence type="inferred from homology"/>
<evidence type="ECO:0000259" key="9">
    <source>
        <dbReference type="Pfam" id="PF00185"/>
    </source>
</evidence>
<dbReference type="InterPro" id="IPR006130">
    <property type="entry name" value="Asp/Orn_carbamoylTrfase"/>
</dbReference>
<reference evidence="11" key="1">
    <citation type="submission" date="2014-12" db="EMBL/GenBank/DDBJ databases">
        <title>Insight into the proteome of Arion vulgaris.</title>
        <authorList>
            <person name="Aradska J."/>
            <person name="Bulat T."/>
            <person name="Smidak R."/>
            <person name="Sarate P."/>
            <person name="Gangsoo J."/>
            <person name="Sialana F."/>
            <person name="Bilban M."/>
            <person name="Lubec G."/>
        </authorList>
    </citation>
    <scope>NUCLEOTIDE SEQUENCE</scope>
    <source>
        <tissue evidence="11">Skin</tissue>
    </source>
</reference>
<evidence type="ECO:0000256" key="1">
    <source>
        <dbReference type="ARBA" id="ARBA00004695"/>
    </source>
</evidence>